<feature type="domain" description="HAMP" evidence="9">
    <location>
        <begin position="205"/>
        <end position="258"/>
    </location>
</feature>
<evidence type="ECO:0000259" key="8">
    <source>
        <dbReference type="PROSITE" id="PS50111"/>
    </source>
</evidence>
<gene>
    <name evidence="10" type="ORF">DS745_23770</name>
</gene>
<evidence type="ECO:0000256" key="7">
    <source>
        <dbReference type="SAM" id="Phobius"/>
    </source>
</evidence>
<keyword evidence="2" id="KW-1003">Cell membrane</keyword>
<protein>
    <submittedName>
        <fullName evidence="10">Methyl-accepting chemotaxis protein</fullName>
    </submittedName>
</protein>
<dbReference type="Pfam" id="PF00672">
    <property type="entry name" value="HAMP"/>
    <property type="match status" value="1"/>
</dbReference>
<dbReference type="Proteomes" id="UP000290649">
    <property type="component" value="Unassembled WGS sequence"/>
</dbReference>
<dbReference type="PANTHER" id="PTHR32089:SF112">
    <property type="entry name" value="LYSOZYME-LIKE PROTEIN-RELATED"/>
    <property type="match status" value="1"/>
</dbReference>
<dbReference type="RefSeq" id="WP_129080685.1">
    <property type="nucleotide sequence ID" value="NZ_QOUX01000047.1"/>
</dbReference>
<dbReference type="SUPFAM" id="SSF58104">
    <property type="entry name" value="Methyl-accepting chemotaxis protein (MCP) signaling domain"/>
    <property type="match status" value="1"/>
</dbReference>
<feature type="domain" description="Methyl-accepting transducer" evidence="8">
    <location>
        <begin position="277"/>
        <end position="513"/>
    </location>
</feature>
<keyword evidence="3 7" id="KW-0472">Membrane</keyword>
<sequence length="564" mass="61488">MKFTVSRKLFAGFFSVIIFLCIVSGIAFYQIDNVNDTYSYLIDNEIRKVELIREAETELWKQISSIRAYMLSGDNTNVENFESSLNLFGNYVEQLDELLIRPEVIEKFKEFERIASDYHVVARQQIQYKKSNNEVAAINMMTSVVGPITEQLTISTAQVINLLEAELANQREATTKSSQQTQMNILLFSVLAIILSIIVTIVISRMISKPVSLAATAVERIASGDLTIDEIKVKNKDEIGSLIGSINQMAIELKSLIGQVHDSSHQVSSSSEQLAASAEQSTLAAEQVASVTQKGTEGTEQQLQQFTQVTTSIGEMTTGIHQIAGSSEEMLQETDKTTTLTQKGSASIQNVVGQMNEIHRSVENAATHIDSLEKRSSEITSIVEIITSIADQTNLLALNAAIEAARAGDQGKGFAVVADEVRKLAEQSKRSADQITEMIGTIQVETKQAVEAMKTGSIQVTEGLEDTREANEAFAEISTSIITVNDMVKEVSASVQEMAALSEQISSSIELVQDISEKSVVASQESSAATEEQLATMEEVAASASTLSKLAEDLQTVVSKFKLK</sequence>
<dbReference type="InterPro" id="IPR004089">
    <property type="entry name" value="MCPsignal_dom"/>
</dbReference>
<evidence type="ECO:0000256" key="6">
    <source>
        <dbReference type="PROSITE-ProRule" id="PRU00284"/>
    </source>
</evidence>
<accession>A0A4Q0VMT7</accession>
<evidence type="ECO:0000256" key="5">
    <source>
        <dbReference type="ARBA" id="ARBA00029447"/>
    </source>
</evidence>
<dbReference type="PANTHER" id="PTHR32089">
    <property type="entry name" value="METHYL-ACCEPTING CHEMOTAXIS PROTEIN MCPB"/>
    <property type="match status" value="1"/>
</dbReference>
<dbReference type="GO" id="GO:0007165">
    <property type="term" value="P:signal transduction"/>
    <property type="evidence" value="ECO:0007669"/>
    <property type="project" value="UniProtKB-KW"/>
</dbReference>
<keyword evidence="7" id="KW-0812">Transmembrane</keyword>
<comment type="similarity">
    <text evidence="5">Belongs to the methyl-accepting chemotaxis (MCP) protein family.</text>
</comment>
<dbReference type="Pfam" id="PF12729">
    <property type="entry name" value="4HB_MCP_1"/>
    <property type="match status" value="1"/>
</dbReference>
<reference evidence="10 11" key="1">
    <citation type="journal article" date="2019" name="Int. J. Syst. Evol. Microbiol.">
        <title>Anaerobacillus alkaliphilus sp. nov., a novel alkaliphilic and moderately halophilic bacterium.</title>
        <authorList>
            <person name="Borsodi A.K."/>
            <person name="Aszalos J.M."/>
            <person name="Bihari P."/>
            <person name="Nagy I."/>
            <person name="Schumann P."/>
            <person name="Sproer C."/>
            <person name="Kovacs A.L."/>
            <person name="Boka K."/>
            <person name="Dobosy P."/>
            <person name="Ovari M."/>
            <person name="Szili-Kovacs T."/>
            <person name="Toth E."/>
        </authorList>
    </citation>
    <scope>NUCLEOTIDE SEQUENCE [LARGE SCALE GENOMIC DNA]</scope>
    <source>
        <strain evidence="10 11">B16-10</strain>
    </source>
</reference>
<comment type="subcellular location">
    <subcellularLocation>
        <location evidence="1">Cell membrane</location>
    </subcellularLocation>
</comment>
<dbReference type="OrthoDB" id="107771at2"/>
<evidence type="ECO:0000256" key="1">
    <source>
        <dbReference type="ARBA" id="ARBA00004236"/>
    </source>
</evidence>
<feature type="transmembrane region" description="Helical" evidence="7">
    <location>
        <begin position="9"/>
        <end position="29"/>
    </location>
</feature>
<dbReference type="SMART" id="SM00283">
    <property type="entry name" value="MA"/>
    <property type="match status" value="1"/>
</dbReference>
<organism evidence="10 11">
    <name type="scientific">Anaerobacillus alkaliphilus</name>
    <dbReference type="NCBI Taxonomy" id="1548597"/>
    <lineage>
        <taxon>Bacteria</taxon>
        <taxon>Bacillati</taxon>
        <taxon>Bacillota</taxon>
        <taxon>Bacilli</taxon>
        <taxon>Bacillales</taxon>
        <taxon>Bacillaceae</taxon>
        <taxon>Anaerobacillus</taxon>
    </lineage>
</organism>
<keyword evidence="7" id="KW-1133">Transmembrane helix</keyword>
<keyword evidence="11" id="KW-1185">Reference proteome</keyword>
<feature type="transmembrane region" description="Helical" evidence="7">
    <location>
        <begin position="185"/>
        <end position="203"/>
    </location>
</feature>
<evidence type="ECO:0000313" key="10">
    <source>
        <dbReference type="EMBL" id="RXI96717.1"/>
    </source>
</evidence>
<dbReference type="FunFam" id="1.10.287.950:FF:000001">
    <property type="entry name" value="Methyl-accepting chemotaxis sensory transducer"/>
    <property type="match status" value="1"/>
</dbReference>
<dbReference type="Gene3D" id="6.10.340.10">
    <property type="match status" value="1"/>
</dbReference>
<dbReference type="PROSITE" id="PS50111">
    <property type="entry name" value="CHEMOTAXIS_TRANSDUC_2"/>
    <property type="match status" value="1"/>
</dbReference>
<dbReference type="CDD" id="cd06225">
    <property type="entry name" value="HAMP"/>
    <property type="match status" value="1"/>
</dbReference>
<dbReference type="GO" id="GO:0006935">
    <property type="term" value="P:chemotaxis"/>
    <property type="evidence" value="ECO:0007669"/>
    <property type="project" value="UniProtKB-ARBA"/>
</dbReference>
<proteinExistence type="inferred from homology"/>
<name>A0A4Q0VMT7_9BACI</name>
<comment type="caution">
    <text evidence="10">The sequence shown here is derived from an EMBL/GenBank/DDBJ whole genome shotgun (WGS) entry which is preliminary data.</text>
</comment>
<dbReference type="AlphaFoldDB" id="A0A4Q0VMT7"/>
<evidence type="ECO:0000313" key="11">
    <source>
        <dbReference type="Proteomes" id="UP000290649"/>
    </source>
</evidence>
<dbReference type="Pfam" id="PF00015">
    <property type="entry name" value="MCPsignal"/>
    <property type="match status" value="1"/>
</dbReference>
<keyword evidence="4 6" id="KW-0807">Transducer</keyword>
<dbReference type="PROSITE" id="PS50885">
    <property type="entry name" value="HAMP"/>
    <property type="match status" value="1"/>
</dbReference>
<evidence type="ECO:0000256" key="2">
    <source>
        <dbReference type="ARBA" id="ARBA00022475"/>
    </source>
</evidence>
<dbReference type="CDD" id="cd11386">
    <property type="entry name" value="MCP_signal"/>
    <property type="match status" value="1"/>
</dbReference>
<dbReference type="InterPro" id="IPR003660">
    <property type="entry name" value="HAMP_dom"/>
</dbReference>
<evidence type="ECO:0000256" key="4">
    <source>
        <dbReference type="ARBA" id="ARBA00023224"/>
    </source>
</evidence>
<dbReference type="GO" id="GO:0005886">
    <property type="term" value="C:plasma membrane"/>
    <property type="evidence" value="ECO:0007669"/>
    <property type="project" value="UniProtKB-SubCell"/>
</dbReference>
<dbReference type="SMART" id="SM00304">
    <property type="entry name" value="HAMP"/>
    <property type="match status" value="2"/>
</dbReference>
<evidence type="ECO:0000256" key="3">
    <source>
        <dbReference type="ARBA" id="ARBA00023136"/>
    </source>
</evidence>
<dbReference type="Gene3D" id="1.10.287.950">
    <property type="entry name" value="Methyl-accepting chemotaxis protein"/>
    <property type="match status" value="1"/>
</dbReference>
<evidence type="ECO:0000259" key="9">
    <source>
        <dbReference type="PROSITE" id="PS50885"/>
    </source>
</evidence>
<dbReference type="EMBL" id="QOUX01000047">
    <property type="protein sequence ID" value="RXI96717.1"/>
    <property type="molecule type" value="Genomic_DNA"/>
</dbReference>
<dbReference type="InterPro" id="IPR024478">
    <property type="entry name" value="HlyB_4HB_MCP"/>
</dbReference>